<dbReference type="Proteomes" id="UP001197875">
    <property type="component" value="Unassembled WGS sequence"/>
</dbReference>
<dbReference type="CDD" id="cd17546">
    <property type="entry name" value="REC_hyHK_CKI1_RcsC-like"/>
    <property type="match status" value="1"/>
</dbReference>
<proteinExistence type="predicted"/>
<dbReference type="InterPro" id="IPR011006">
    <property type="entry name" value="CheY-like_superfamily"/>
</dbReference>
<comment type="function">
    <text evidence="3">May play the central regulatory role in sporulation. It may be an element of the effector pathway responsible for the activation of sporulation genes in response to nutritional stress. Spo0A may act in concert with spo0H (a sigma factor) to control the expression of some genes that are critical to the sporulation process.</text>
</comment>
<comment type="caution">
    <text evidence="6">The sequence shown here is derived from an EMBL/GenBank/DDBJ whole genome shotgun (WGS) entry which is preliminary data.</text>
</comment>
<dbReference type="EMBL" id="JAJEPR010000013">
    <property type="protein sequence ID" value="MCC2189972.1"/>
    <property type="molecule type" value="Genomic_DNA"/>
</dbReference>
<evidence type="ECO:0000259" key="5">
    <source>
        <dbReference type="PROSITE" id="PS50110"/>
    </source>
</evidence>
<feature type="modified residue" description="4-aspartylphosphate" evidence="4">
    <location>
        <position position="85"/>
    </location>
</feature>
<sequence length="157" mass="17206">MLADGEIPLLIAEQVRTEENEKLRKDMDLHGLHVLLAEDNDLNAEIAIALLEEKGMIVTRAADGKAALTQFCNTAPGTFDLILMDIMMPEMNGYETTKAIRNLPDRPDGKEIPIIAMTANAFTEDVQAALNAGMDDHVVKPVDMSILISAITKYIGR</sequence>
<protein>
    <recommendedName>
        <fullName evidence="1">Stage 0 sporulation protein A homolog</fullName>
    </recommendedName>
</protein>
<dbReference type="PROSITE" id="PS50110">
    <property type="entry name" value="RESPONSE_REGULATORY"/>
    <property type="match status" value="1"/>
</dbReference>
<dbReference type="PANTHER" id="PTHR45339">
    <property type="entry name" value="HYBRID SIGNAL TRANSDUCTION HISTIDINE KINASE J"/>
    <property type="match status" value="1"/>
</dbReference>
<evidence type="ECO:0000256" key="1">
    <source>
        <dbReference type="ARBA" id="ARBA00018672"/>
    </source>
</evidence>
<keyword evidence="2 4" id="KW-0597">Phosphoprotein</keyword>
<reference evidence="6 7" key="1">
    <citation type="submission" date="2021-10" db="EMBL/GenBank/DDBJ databases">
        <title>Anaerobic single-cell dispensing facilitates the cultivation of human gut bacteria.</title>
        <authorList>
            <person name="Afrizal A."/>
        </authorList>
    </citation>
    <scope>NUCLEOTIDE SEQUENCE [LARGE SCALE GENOMIC DNA]</scope>
    <source>
        <strain evidence="6 7">CLA-AA-H277</strain>
    </source>
</reference>
<dbReference type="RefSeq" id="WP_227615173.1">
    <property type="nucleotide sequence ID" value="NZ_JAJEPR010000013.1"/>
</dbReference>
<evidence type="ECO:0000313" key="7">
    <source>
        <dbReference type="Proteomes" id="UP001197875"/>
    </source>
</evidence>
<dbReference type="Gene3D" id="3.40.50.2300">
    <property type="match status" value="1"/>
</dbReference>
<organism evidence="6 7">
    <name type="scientific">Fusicatenibacter faecihominis</name>
    <dbReference type="NCBI Taxonomy" id="2881276"/>
    <lineage>
        <taxon>Bacteria</taxon>
        <taxon>Bacillati</taxon>
        <taxon>Bacillota</taxon>
        <taxon>Clostridia</taxon>
        <taxon>Lachnospirales</taxon>
        <taxon>Lachnospiraceae</taxon>
        <taxon>Fusicatenibacter</taxon>
    </lineage>
</organism>
<dbReference type="AlphaFoldDB" id="A0AAE3J6I6"/>
<feature type="domain" description="Response regulatory" evidence="5">
    <location>
        <begin position="33"/>
        <end position="155"/>
    </location>
</feature>
<dbReference type="Pfam" id="PF00072">
    <property type="entry name" value="Response_reg"/>
    <property type="match status" value="1"/>
</dbReference>
<dbReference type="InterPro" id="IPR001789">
    <property type="entry name" value="Sig_transdc_resp-reg_receiver"/>
</dbReference>
<evidence type="ECO:0000256" key="3">
    <source>
        <dbReference type="ARBA" id="ARBA00024867"/>
    </source>
</evidence>
<dbReference type="SUPFAM" id="SSF52172">
    <property type="entry name" value="CheY-like"/>
    <property type="match status" value="1"/>
</dbReference>
<name>A0AAE3J6I6_9FIRM</name>
<dbReference type="PANTHER" id="PTHR45339:SF3">
    <property type="entry name" value="HISTIDINE KINASE"/>
    <property type="match status" value="1"/>
</dbReference>
<keyword evidence="7" id="KW-1185">Reference proteome</keyword>
<evidence type="ECO:0000256" key="4">
    <source>
        <dbReference type="PROSITE-ProRule" id="PRU00169"/>
    </source>
</evidence>
<dbReference type="SMART" id="SM00448">
    <property type="entry name" value="REC"/>
    <property type="match status" value="1"/>
</dbReference>
<evidence type="ECO:0000313" key="6">
    <source>
        <dbReference type="EMBL" id="MCC2189972.1"/>
    </source>
</evidence>
<evidence type="ECO:0000256" key="2">
    <source>
        <dbReference type="ARBA" id="ARBA00022553"/>
    </source>
</evidence>
<dbReference type="GO" id="GO:0000160">
    <property type="term" value="P:phosphorelay signal transduction system"/>
    <property type="evidence" value="ECO:0007669"/>
    <property type="project" value="InterPro"/>
</dbReference>
<gene>
    <name evidence="6" type="ORF">LKD71_09175</name>
</gene>
<accession>A0AAE3J6I6</accession>